<organism evidence="3 4">
    <name type="scientific">Prorocentrum cordatum</name>
    <dbReference type="NCBI Taxonomy" id="2364126"/>
    <lineage>
        <taxon>Eukaryota</taxon>
        <taxon>Sar</taxon>
        <taxon>Alveolata</taxon>
        <taxon>Dinophyceae</taxon>
        <taxon>Prorocentrales</taxon>
        <taxon>Prorocentraceae</taxon>
        <taxon>Prorocentrum</taxon>
    </lineage>
</organism>
<dbReference type="InterPro" id="IPR044845">
    <property type="entry name" value="HPAT/SRGT1-like"/>
</dbReference>
<keyword evidence="4" id="KW-1185">Reference proteome</keyword>
<feature type="compositionally biased region" description="Low complexity" evidence="1">
    <location>
        <begin position="157"/>
        <end position="172"/>
    </location>
</feature>
<keyword evidence="2" id="KW-0472">Membrane</keyword>
<feature type="compositionally biased region" description="Low complexity" evidence="1">
    <location>
        <begin position="405"/>
        <end position="415"/>
    </location>
</feature>
<dbReference type="EMBL" id="CAUYUJ010015673">
    <property type="protein sequence ID" value="CAK0856847.1"/>
    <property type="molecule type" value="Genomic_DNA"/>
</dbReference>
<reference evidence="3" key="1">
    <citation type="submission" date="2023-10" db="EMBL/GenBank/DDBJ databases">
        <authorList>
            <person name="Chen Y."/>
            <person name="Shah S."/>
            <person name="Dougan E. K."/>
            <person name="Thang M."/>
            <person name="Chan C."/>
        </authorList>
    </citation>
    <scope>NUCLEOTIDE SEQUENCE [LARGE SCALE GENOMIC DNA]</scope>
</reference>
<evidence type="ECO:0000313" key="4">
    <source>
        <dbReference type="Proteomes" id="UP001189429"/>
    </source>
</evidence>
<feature type="region of interest" description="Disordered" evidence="1">
    <location>
        <begin position="445"/>
        <end position="499"/>
    </location>
</feature>
<dbReference type="PANTHER" id="PTHR31485">
    <property type="entry name" value="PEPTIDYL SERINE ALPHA-GALACTOSYLTRANSFERASE"/>
    <property type="match status" value="1"/>
</dbReference>
<evidence type="ECO:0000313" key="3">
    <source>
        <dbReference type="EMBL" id="CAK0856847.1"/>
    </source>
</evidence>
<dbReference type="PANTHER" id="PTHR31485:SF7">
    <property type="entry name" value="PEPTIDYL SERINE ALPHA-GALACTOSYLTRANSFERASE"/>
    <property type="match status" value="1"/>
</dbReference>
<comment type="caution">
    <text evidence="3">The sequence shown here is derived from an EMBL/GenBank/DDBJ whole genome shotgun (WGS) entry which is preliminary data.</text>
</comment>
<sequence>MGAQTTFVSRSCQYCLLAVAGIFVYCLGVFYGSSGGLSALSAGRSVKMVSQAMLPVQPTVPDPLTSGCSWDIVYHMWTNLSSNVGSCAEDNPFVDCCSDEQCTGFLRHSSQQGQCYRFAEIPEQLLAKVWVSRPVELLDSALPSKWSFYLKRPIKKLSSSSPSPSLSNSSASGARGVEQQFNGQQKKQTRPDDEIHVVCTVDCRPFNLWQSELLFYSALVAEQPGPITAIISGCSESLIASLQERHKLLAWPTRFTQHFVQTFNDARSMWLSKPFGFHQWYSKSGPERAIVALVDPDFIHGARWRLFLRPLTAELDTRTAPRDWDGPVPSRVQKGHVFAQRYGNVMPNLGSGLYELKFKGHNMSEGDFLSWVCSGDKDGDTGCRGLTLYEMGTFHSSGVPYIPTRTTGTGLRSSGPASPHGCTSTRRRVTTLICSAGVWPTLTNAAGSSSRRRAQEGSETGHAFSEGSGAHRKPSGLLRSPLSPREASQKAGGRLRLRN</sequence>
<proteinExistence type="predicted"/>
<dbReference type="Proteomes" id="UP001189429">
    <property type="component" value="Unassembled WGS sequence"/>
</dbReference>
<protein>
    <submittedName>
        <fullName evidence="3">Uncharacterized protein</fullName>
    </submittedName>
</protein>
<evidence type="ECO:0000256" key="1">
    <source>
        <dbReference type="SAM" id="MobiDB-lite"/>
    </source>
</evidence>
<feature type="region of interest" description="Disordered" evidence="1">
    <location>
        <begin position="156"/>
        <end position="189"/>
    </location>
</feature>
<feature type="transmembrane region" description="Helical" evidence="2">
    <location>
        <begin position="12"/>
        <end position="31"/>
    </location>
</feature>
<keyword evidence="2" id="KW-0812">Transmembrane</keyword>
<name>A0ABN9UDD9_9DINO</name>
<gene>
    <name evidence="3" type="ORF">PCOR1329_LOCUS47116</name>
</gene>
<keyword evidence="2" id="KW-1133">Transmembrane helix</keyword>
<accession>A0ABN9UDD9</accession>
<feature type="region of interest" description="Disordered" evidence="1">
    <location>
        <begin position="405"/>
        <end position="425"/>
    </location>
</feature>
<evidence type="ECO:0000256" key="2">
    <source>
        <dbReference type="SAM" id="Phobius"/>
    </source>
</evidence>